<dbReference type="OrthoDB" id="567974at2"/>
<feature type="domain" description="Histidine kinase" evidence="6">
    <location>
        <begin position="216"/>
        <end position="447"/>
    </location>
</feature>
<keyword evidence="4" id="KW-0418">Kinase</keyword>
<protein>
    <recommendedName>
        <fullName evidence="2">histidine kinase</fullName>
        <ecNumber evidence="2">2.7.13.3</ecNumber>
    </recommendedName>
</protein>
<dbReference type="InterPro" id="IPR004358">
    <property type="entry name" value="Sig_transdc_His_kin-like_C"/>
</dbReference>
<dbReference type="SMART" id="SM00388">
    <property type="entry name" value="HisKA"/>
    <property type="match status" value="1"/>
</dbReference>
<dbReference type="PANTHER" id="PTHR43547:SF2">
    <property type="entry name" value="HYBRID SIGNAL TRANSDUCTION HISTIDINE KINASE C"/>
    <property type="match status" value="1"/>
</dbReference>
<dbReference type="Proteomes" id="UP000239001">
    <property type="component" value="Unassembled WGS sequence"/>
</dbReference>
<dbReference type="Gene3D" id="3.30.565.10">
    <property type="entry name" value="Histidine kinase-like ATPase, C-terminal domain"/>
    <property type="match status" value="1"/>
</dbReference>
<evidence type="ECO:0000256" key="2">
    <source>
        <dbReference type="ARBA" id="ARBA00012438"/>
    </source>
</evidence>
<proteinExistence type="predicted"/>
<evidence type="ECO:0000256" key="4">
    <source>
        <dbReference type="ARBA" id="ARBA00022777"/>
    </source>
</evidence>
<reference evidence="7 8" key="1">
    <citation type="submission" date="2018-03" db="EMBL/GenBank/DDBJ databases">
        <title>The ancient ancestry and fast evolution of plastids.</title>
        <authorList>
            <person name="Moore K.R."/>
            <person name="Magnabosco C."/>
            <person name="Momper L."/>
            <person name="Gold D.A."/>
            <person name="Bosak T."/>
            <person name="Fournier G.P."/>
        </authorList>
    </citation>
    <scope>NUCLEOTIDE SEQUENCE [LARGE SCALE GENOMIC DNA]</scope>
    <source>
        <strain evidence="7 8">CCALA 016</strain>
    </source>
</reference>
<dbReference type="InterPro" id="IPR036890">
    <property type="entry name" value="HATPase_C_sf"/>
</dbReference>
<evidence type="ECO:0000256" key="5">
    <source>
        <dbReference type="ARBA" id="ARBA00023012"/>
    </source>
</evidence>
<gene>
    <name evidence="7" type="ORF">C7H19_13195</name>
</gene>
<dbReference type="PRINTS" id="PR00344">
    <property type="entry name" value="BCTRLSENSOR"/>
</dbReference>
<dbReference type="InterPro" id="IPR005467">
    <property type="entry name" value="His_kinase_dom"/>
</dbReference>
<dbReference type="Pfam" id="PF02518">
    <property type="entry name" value="HATPase_c"/>
    <property type="match status" value="1"/>
</dbReference>
<evidence type="ECO:0000313" key="7">
    <source>
        <dbReference type="EMBL" id="PSF36631.1"/>
    </source>
</evidence>
<dbReference type="SUPFAM" id="SSF55874">
    <property type="entry name" value="ATPase domain of HSP90 chaperone/DNA topoisomerase II/histidine kinase"/>
    <property type="match status" value="1"/>
</dbReference>
<sequence>MEIPKESEDLEKQLIDLLYSYSSPNFQTILREIAQKCSKTLKVDTCLIISGVSVSETIQVGFWHKNNIEFSLSESFLCHPEISTILARKQPCTLSNDLAQTLSVKTLLGIRTEFQDKVNGLIIIGKTKPQVWKSEEHNQLIQASKYVSIGSAMNTQSQKENNPAFHLANFNRGTSIAEIPMIKRFYDLTRQQLKQQRYLLEQQRQLNDKKNEIITAISDKARNPLATMKMAIDLLSNTKNNIPLEKQEKYWNILRHEWNNINELINSIVTLDQLESKEIVFQPQLIKIATLIQNLEETFNQQWLQEQHKPLKLKIEYSDSPKQIQTDLQHLESILQELLTNAVHFSEGEQTIYLKFAKHYLDKKDAMCITITNIGIGIPDTEKESIYEPFYRGKGVIEKGISGTGVGLAVVKGLVELLGGTIEMQCEPMENTENYITSFTLILPLKPDHNISAS</sequence>
<dbReference type="InterPro" id="IPR003661">
    <property type="entry name" value="HisK_dim/P_dom"/>
</dbReference>
<dbReference type="RefSeq" id="WP_106457347.1">
    <property type="nucleotide sequence ID" value="NZ_PXOH01000013.1"/>
</dbReference>
<evidence type="ECO:0000256" key="3">
    <source>
        <dbReference type="ARBA" id="ARBA00022553"/>
    </source>
</evidence>
<evidence type="ECO:0000313" key="8">
    <source>
        <dbReference type="Proteomes" id="UP000239001"/>
    </source>
</evidence>
<evidence type="ECO:0000256" key="1">
    <source>
        <dbReference type="ARBA" id="ARBA00000085"/>
    </source>
</evidence>
<dbReference type="EMBL" id="PXOH01000013">
    <property type="protein sequence ID" value="PSF36631.1"/>
    <property type="molecule type" value="Genomic_DNA"/>
</dbReference>
<comment type="catalytic activity">
    <reaction evidence="1">
        <text>ATP + protein L-histidine = ADP + protein N-phospho-L-histidine.</text>
        <dbReference type="EC" id="2.7.13.3"/>
    </reaction>
</comment>
<dbReference type="SMART" id="SM00387">
    <property type="entry name" value="HATPase_c"/>
    <property type="match status" value="1"/>
</dbReference>
<keyword evidence="3" id="KW-0597">Phosphoprotein</keyword>
<dbReference type="EC" id="2.7.13.3" evidence="2"/>
<dbReference type="PROSITE" id="PS50109">
    <property type="entry name" value="HIS_KIN"/>
    <property type="match status" value="1"/>
</dbReference>
<keyword evidence="5" id="KW-0902">Two-component regulatory system</keyword>
<comment type="caution">
    <text evidence="7">The sequence shown here is derived from an EMBL/GenBank/DDBJ whole genome shotgun (WGS) entry which is preliminary data.</text>
</comment>
<dbReference type="AlphaFoldDB" id="A0A2T1LWU4"/>
<organism evidence="7 8">
    <name type="scientific">Aphanothece hegewaldii CCALA 016</name>
    <dbReference type="NCBI Taxonomy" id="2107694"/>
    <lineage>
        <taxon>Bacteria</taxon>
        <taxon>Bacillati</taxon>
        <taxon>Cyanobacteriota</taxon>
        <taxon>Cyanophyceae</taxon>
        <taxon>Oscillatoriophycideae</taxon>
        <taxon>Chroococcales</taxon>
        <taxon>Aphanothecaceae</taxon>
        <taxon>Aphanothece</taxon>
    </lineage>
</organism>
<dbReference type="SUPFAM" id="SSF55781">
    <property type="entry name" value="GAF domain-like"/>
    <property type="match status" value="1"/>
</dbReference>
<evidence type="ECO:0000259" key="6">
    <source>
        <dbReference type="PROSITE" id="PS50109"/>
    </source>
</evidence>
<dbReference type="Pfam" id="PF00512">
    <property type="entry name" value="HisKA"/>
    <property type="match status" value="1"/>
</dbReference>
<dbReference type="GO" id="GO:0000155">
    <property type="term" value="F:phosphorelay sensor kinase activity"/>
    <property type="evidence" value="ECO:0007669"/>
    <property type="project" value="InterPro"/>
</dbReference>
<dbReference type="Gene3D" id="1.10.287.130">
    <property type="match status" value="1"/>
</dbReference>
<dbReference type="PANTHER" id="PTHR43547">
    <property type="entry name" value="TWO-COMPONENT HISTIDINE KINASE"/>
    <property type="match status" value="1"/>
</dbReference>
<name>A0A2T1LWU4_9CHRO</name>
<reference evidence="7 8" key="2">
    <citation type="submission" date="2018-03" db="EMBL/GenBank/DDBJ databases">
        <authorList>
            <person name="Keele B.F."/>
        </authorList>
    </citation>
    <scope>NUCLEOTIDE SEQUENCE [LARGE SCALE GENOMIC DNA]</scope>
    <source>
        <strain evidence="7 8">CCALA 016</strain>
    </source>
</reference>
<keyword evidence="8" id="KW-1185">Reference proteome</keyword>
<accession>A0A2T1LWU4</accession>
<dbReference type="SUPFAM" id="SSF47384">
    <property type="entry name" value="Homodimeric domain of signal transducing histidine kinase"/>
    <property type="match status" value="1"/>
</dbReference>
<keyword evidence="4" id="KW-0808">Transferase</keyword>
<dbReference type="InterPro" id="IPR003594">
    <property type="entry name" value="HATPase_dom"/>
</dbReference>
<dbReference type="CDD" id="cd00075">
    <property type="entry name" value="HATPase"/>
    <property type="match status" value="1"/>
</dbReference>
<dbReference type="InterPro" id="IPR036097">
    <property type="entry name" value="HisK_dim/P_sf"/>
</dbReference>